<dbReference type="InterPro" id="IPR013783">
    <property type="entry name" value="Ig-like_fold"/>
</dbReference>
<dbReference type="InterPro" id="IPR003599">
    <property type="entry name" value="Ig_sub"/>
</dbReference>
<gene>
    <name evidence="3" type="ORF">GBAR_LOCUS29303</name>
</gene>
<dbReference type="Pfam" id="PF13927">
    <property type="entry name" value="Ig_3"/>
    <property type="match status" value="2"/>
</dbReference>
<dbReference type="InterPro" id="IPR003598">
    <property type="entry name" value="Ig_sub2"/>
</dbReference>
<proteinExistence type="predicted"/>
<dbReference type="Proteomes" id="UP001174909">
    <property type="component" value="Unassembled WGS sequence"/>
</dbReference>
<protein>
    <recommendedName>
        <fullName evidence="2">Ig-like domain-containing protein</fullName>
    </recommendedName>
</protein>
<evidence type="ECO:0000313" key="3">
    <source>
        <dbReference type="EMBL" id="CAI8053583.1"/>
    </source>
</evidence>
<sequence>MCPLDSHITCTNGTVTARSSSAAMVQGQLTLQALPDMLFVDNGGVHGVELGTVVRARCTASSSSSAPLLTWFKDGGILASDAPHIRIRSSSSGSEVSSVLTVDNFDSGDNGDYYCEASNDTDTLASTTLSLSVDLETVGLSNTLKSYDTVRDNRSSFTIGDDFEPNQFTDSCCQVLRCIAGIPGDQTQATNISQLTVTWLRNEEEVVHSAGQTEITIDLRYLSAPDETRYVSQLRLLPFETSDIGVYQCVYSDFDSDRELVYSTPFSLDTDNSSEVMLEAVSPTDIILDPPEKLVIEVESSGGYYRHACSTSFTQLTLLRTMTANVPSAGTFSFTEAIPRPHSHILLLSIPHTVVPTPAPRTNDTTNITDTIVVEVRDLSGSANITIEEGVGPSVSIANIETAVAGDDVTLNCTATGDTPLVYQWTIEGSTTVLNSDNTTGTLELADIQENQFGTYVCTVTNDLGMATSEVILEQAVAPTAGNNTTLTFSVGDDLVLMAVFSDFNLELDSIVWTQNSSISLMDGVTISNTALSPPSASSTLTRPGITGVSYGGKYTATASNRAGSSSTTFTVHIIIMRVQFQLRLVGLSDCLQWREIQPNEKKEAVITGVTRAVNELCQCDFSRDSFNEIDVTAGFQCFEASPTAVTFRAEIMDIAKANTSQLIGYIEQWVTSRPTIVVLGSRLSIDSDCEIEIDSFSEPECLDTDRETPPERVDGSRIGNHRKASYKVESDSVYETIPDFPPIVAMELTNISASRHLPGSQISPTSIPTEENPSYAIHIGTQDNPAYITQRGTVDDPTYDN</sequence>
<dbReference type="PROSITE" id="PS50835">
    <property type="entry name" value="IG_LIKE"/>
    <property type="match status" value="3"/>
</dbReference>
<reference evidence="3" key="1">
    <citation type="submission" date="2023-03" db="EMBL/GenBank/DDBJ databases">
        <authorList>
            <person name="Steffen K."/>
            <person name="Cardenas P."/>
        </authorList>
    </citation>
    <scope>NUCLEOTIDE SEQUENCE</scope>
</reference>
<dbReference type="SMART" id="SM00409">
    <property type="entry name" value="IG"/>
    <property type="match status" value="3"/>
</dbReference>
<dbReference type="Gene3D" id="2.60.40.10">
    <property type="entry name" value="Immunoglobulins"/>
    <property type="match status" value="3"/>
</dbReference>
<comment type="caution">
    <text evidence="3">The sequence shown here is derived from an EMBL/GenBank/DDBJ whole genome shotgun (WGS) entry which is preliminary data.</text>
</comment>
<dbReference type="SUPFAM" id="SSF48726">
    <property type="entry name" value="Immunoglobulin"/>
    <property type="match status" value="4"/>
</dbReference>
<dbReference type="InterPro" id="IPR036179">
    <property type="entry name" value="Ig-like_dom_sf"/>
</dbReference>
<feature type="domain" description="Ig-like" evidence="2">
    <location>
        <begin position="35"/>
        <end position="132"/>
    </location>
</feature>
<evidence type="ECO:0000259" key="2">
    <source>
        <dbReference type="PROSITE" id="PS50835"/>
    </source>
</evidence>
<dbReference type="InterPro" id="IPR007110">
    <property type="entry name" value="Ig-like_dom"/>
</dbReference>
<evidence type="ECO:0000313" key="4">
    <source>
        <dbReference type="Proteomes" id="UP001174909"/>
    </source>
</evidence>
<dbReference type="PANTHER" id="PTHR10075:SF14">
    <property type="entry name" value="CELL ADHESION MOLECULE DSCAM2-RELATED"/>
    <property type="match status" value="1"/>
</dbReference>
<name>A0AA35TTJ0_GEOBA</name>
<organism evidence="3 4">
    <name type="scientific">Geodia barretti</name>
    <name type="common">Barrett's horny sponge</name>
    <dbReference type="NCBI Taxonomy" id="519541"/>
    <lineage>
        <taxon>Eukaryota</taxon>
        <taxon>Metazoa</taxon>
        <taxon>Porifera</taxon>
        <taxon>Demospongiae</taxon>
        <taxon>Heteroscleromorpha</taxon>
        <taxon>Tetractinellida</taxon>
        <taxon>Astrophorina</taxon>
        <taxon>Geodiidae</taxon>
        <taxon>Geodia</taxon>
    </lineage>
</organism>
<feature type="domain" description="Ig-like" evidence="2">
    <location>
        <begin position="176"/>
        <end position="267"/>
    </location>
</feature>
<keyword evidence="1" id="KW-0393">Immunoglobulin domain</keyword>
<feature type="domain" description="Ig-like" evidence="2">
    <location>
        <begin position="393"/>
        <end position="474"/>
    </location>
</feature>
<accession>A0AA35TTJ0</accession>
<dbReference type="AlphaFoldDB" id="A0AA35TTJ0"/>
<keyword evidence="4" id="KW-1185">Reference proteome</keyword>
<dbReference type="PANTHER" id="PTHR10075">
    <property type="entry name" value="BASIGIN RELATED"/>
    <property type="match status" value="1"/>
</dbReference>
<dbReference type="CDD" id="cd00096">
    <property type="entry name" value="Ig"/>
    <property type="match status" value="2"/>
</dbReference>
<dbReference type="SMART" id="SM00408">
    <property type="entry name" value="IGc2"/>
    <property type="match status" value="3"/>
</dbReference>
<evidence type="ECO:0000256" key="1">
    <source>
        <dbReference type="ARBA" id="ARBA00023319"/>
    </source>
</evidence>
<dbReference type="EMBL" id="CASHTH010004106">
    <property type="protein sequence ID" value="CAI8053583.1"/>
    <property type="molecule type" value="Genomic_DNA"/>
</dbReference>